<accession>A0ABW7EMA0</accession>
<evidence type="ECO:0000313" key="2">
    <source>
        <dbReference type="EMBL" id="MFG6414024.1"/>
    </source>
</evidence>
<comment type="caution">
    <text evidence="2">The sequence shown here is derived from an EMBL/GenBank/DDBJ whole genome shotgun (WGS) entry which is preliminary data.</text>
</comment>
<dbReference type="Proteomes" id="UP001606300">
    <property type="component" value="Unassembled WGS sequence"/>
</dbReference>
<protein>
    <submittedName>
        <fullName evidence="2">DUF2141 domain-containing protein</fullName>
    </submittedName>
</protein>
<reference evidence="2 3" key="1">
    <citation type="submission" date="2024-09" db="EMBL/GenBank/DDBJ databases">
        <title>Novel species of the genus Pelomonas and Roseateles isolated from streams.</title>
        <authorList>
            <person name="Lu H."/>
        </authorList>
    </citation>
    <scope>NUCLEOTIDE SEQUENCE [LARGE SCALE GENOMIC DNA]</scope>
    <source>
        <strain evidence="2 3">DC23W</strain>
    </source>
</reference>
<dbReference type="RefSeq" id="WP_394470091.1">
    <property type="nucleotide sequence ID" value="NZ_JBIGHY010000002.1"/>
</dbReference>
<dbReference type="EMBL" id="JBIGHY010000002">
    <property type="protein sequence ID" value="MFG6414024.1"/>
    <property type="molecule type" value="Genomic_DNA"/>
</dbReference>
<feature type="chain" id="PRO_5047070699" evidence="1">
    <location>
        <begin position="20"/>
        <end position="142"/>
    </location>
</feature>
<dbReference type="InterPro" id="IPR018673">
    <property type="entry name" value="DUF2141"/>
</dbReference>
<dbReference type="Pfam" id="PF09912">
    <property type="entry name" value="DUF2141"/>
    <property type="match status" value="1"/>
</dbReference>
<keyword evidence="1" id="KW-0732">Signal</keyword>
<name>A0ABW7EMA0_9BURK</name>
<feature type="signal peptide" evidence="1">
    <location>
        <begin position="1"/>
        <end position="19"/>
    </location>
</feature>
<proteinExistence type="predicted"/>
<evidence type="ECO:0000256" key="1">
    <source>
        <dbReference type="SAM" id="SignalP"/>
    </source>
</evidence>
<evidence type="ECO:0000313" key="3">
    <source>
        <dbReference type="Proteomes" id="UP001606300"/>
    </source>
</evidence>
<sequence length="142" mass="14887">MKRVLATALLACAAMHGHAADVTLEVEGLDVARLKGATLVVAVFTEPSTWLRQPQAAQRFMLGPDAAGGTLSIVLKDLPAGPLALSLFQDANANGRVDMNNMGIPTEPYGFSNNAVGNAGPPKFEQALMTPSAGQVMKIRMN</sequence>
<gene>
    <name evidence="2" type="ORF">ACG02S_08960</name>
</gene>
<organism evidence="2 3">
    <name type="scientific">Pelomonas dachongensis</name>
    <dbReference type="NCBI Taxonomy" id="3299029"/>
    <lineage>
        <taxon>Bacteria</taxon>
        <taxon>Pseudomonadati</taxon>
        <taxon>Pseudomonadota</taxon>
        <taxon>Betaproteobacteria</taxon>
        <taxon>Burkholderiales</taxon>
        <taxon>Sphaerotilaceae</taxon>
        <taxon>Roseateles</taxon>
    </lineage>
</organism>
<keyword evidence="3" id="KW-1185">Reference proteome</keyword>